<reference evidence="1" key="1">
    <citation type="submission" date="2014-12" db="EMBL/GenBank/DDBJ databases">
        <title>Insight into the proteome of Arion vulgaris.</title>
        <authorList>
            <person name="Aradska J."/>
            <person name="Bulat T."/>
            <person name="Smidak R."/>
            <person name="Sarate P."/>
            <person name="Gangsoo J."/>
            <person name="Sialana F."/>
            <person name="Bilban M."/>
            <person name="Lubec G."/>
        </authorList>
    </citation>
    <scope>NUCLEOTIDE SEQUENCE</scope>
    <source>
        <tissue evidence="1">Skin</tissue>
    </source>
</reference>
<gene>
    <name evidence="1" type="primary">ORF207033</name>
</gene>
<proteinExistence type="predicted"/>
<protein>
    <submittedName>
        <fullName evidence="1">Uncharacterized protein</fullName>
    </submittedName>
</protein>
<accession>A0A0B7BRG7</accession>
<organism evidence="1">
    <name type="scientific">Arion vulgaris</name>
    <dbReference type="NCBI Taxonomy" id="1028688"/>
    <lineage>
        <taxon>Eukaryota</taxon>
        <taxon>Metazoa</taxon>
        <taxon>Spiralia</taxon>
        <taxon>Lophotrochozoa</taxon>
        <taxon>Mollusca</taxon>
        <taxon>Gastropoda</taxon>
        <taxon>Heterobranchia</taxon>
        <taxon>Euthyneura</taxon>
        <taxon>Panpulmonata</taxon>
        <taxon>Eupulmonata</taxon>
        <taxon>Stylommatophora</taxon>
        <taxon>Helicina</taxon>
        <taxon>Arionoidea</taxon>
        <taxon>Arionidae</taxon>
        <taxon>Arion</taxon>
    </lineage>
</organism>
<sequence>STDETPLVYQIQDRNLLSLSLGISRYDGKTWPSKLSTAGRPEEKVITFEQKLRG</sequence>
<feature type="non-terminal residue" evidence="1">
    <location>
        <position position="1"/>
    </location>
</feature>
<dbReference type="AlphaFoldDB" id="A0A0B7BRG7"/>
<evidence type="ECO:0000313" key="1">
    <source>
        <dbReference type="EMBL" id="CEK95457.1"/>
    </source>
</evidence>
<dbReference type="EMBL" id="HACG01048592">
    <property type="protein sequence ID" value="CEK95457.1"/>
    <property type="molecule type" value="Transcribed_RNA"/>
</dbReference>
<name>A0A0B7BRG7_9EUPU</name>